<dbReference type="PANTHER" id="PTHR11669:SF20">
    <property type="entry name" value="REPLICATION FACTOR C SUBUNIT 4"/>
    <property type="match status" value="1"/>
</dbReference>
<dbReference type="InterPro" id="IPR003593">
    <property type="entry name" value="AAA+_ATPase"/>
</dbReference>
<sequence length="905" mass="100486">MKGIWGSREEHNGDSSDYASARNSSDDQRDAPPPNEHTRLLPNRVESATYLSPDDPAVSPYNLWSIRITRYLTIFLTLIAFAWWAVLLVSTFVTPPGFYTRGSGFFPFSYASLALANLLFTLIFFAVPSKAVRIASIVMSVLLLINAIILISVQQTRYEEGWVGIASVLWAFVTAIWTLSTDRLVEWGKYEEEERLTGRAETRRTVGEWLAVLVSTIFMVILAIVIFLMGCTLFLRALDAGLAAPGKRIWVDGNKYKLHVYCHGNHTDSTGAKLPTVLLEGGEGPVEDGLWEFADNAIKNGSISRYCFVDRPGFAWSDTAPSPLSAGMAVEAVDEALTRAGEEGPWVFMSAGVGSIYSRILSARHGDNVKGLLLIDPLHEGYLNDVGASGRGFLLWLRGIISPLGIDRLPGALFRGRTKEDRVWGRASYQTGKNIFAKLQENLVADTLSKRDVASSRAIQAQDVPLTLVSSGVQIRQSDKWEKKQRELKNLTRNLQHWDIVNNAPHQVWNTYEGRKIIEKRLRHFFDLKARKAAAANGTSTSKANEPKLTARKQPWVEKYRPKTLSDVTAQDHTVNVLQRTLQASNLPHMLFYGPPGTGKTSTILALAKELYGPEMMKARVLELNASDERGISIVREKVKDFARMQLTNPPPGYRDRYPCPPFKIIILDEADSMTQDAQSALRRTMETYSKITRFCLICNYVTRIIDPLASRCSKFRFKSLDQGNTRKRLEEIAEKEGVSLEGGAVDALIRCSEGDLRKAITFLQSAARLVGAVEKDEDDGDKMDVDNDSSKAVSVKVVEDIAGVIPGSTIERLQKAMQPRSAGATYQAVAKVVEEMVADGWSASQVITQLYQAVINDELIPDLAKNKITLVFSEVDKRLVDGADEHLSILDLALRISNILGGKR</sequence>
<evidence type="ECO:0000256" key="2">
    <source>
        <dbReference type="ARBA" id="ARBA00005378"/>
    </source>
</evidence>
<dbReference type="GO" id="GO:0016887">
    <property type="term" value="F:ATP hydrolysis activity"/>
    <property type="evidence" value="ECO:0007669"/>
    <property type="project" value="InterPro"/>
</dbReference>
<dbReference type="InterPro" id="IPR013748">
    <property type="entry name" value="Rep_factorC_C"/>
</dbReference>
<evidence type="ECO:0000256" key="9">
    <source>
        <dbReference type="SAM" id="Phobius"/>
    </source>
</evidence>
<dbReference type="CDD" id="cd00009">
    <property type="entry name" value="AAA"/>
    <property type="match status" value="1"/>
</dbReference>
<proteinExistence type="inferred from homology"/>
<dbReference type="GO" id="GO:0005634">
    <property type="term" value="C:nucleus"/>
    <property type="evidence" value="ECO:0007669"/>
    <property type="project" value="UniProtKB-SubCell"/>
</dbReference>
<keyword evidence="5" id="KW-0067">ATP-binding</keyword>
<evidence type="ECO:0000259" key="10">
    <source>
        <dbReference type="SMART" id="SM00382"/>
    </source>
</evidence>
<feature type="region of interest" description="Disordered" evidence="8">
    <location>
        <begin position="1"/>
        <end position="39"/>
    </location>
</feature>
<dbReference type="EMBL" id="JANPWZ010000117">
    <property type="protein sequence ID" value="KAJ3579239.1"/>
    <property type="molecule type" value="Genomic_DNA"/>
</dbReference>
<name>A0A9W8NLV7_9PEZI</name>
<dbReference type="Pfam" id="PF08542">
    <property type="entry name" value="Rep_fac_C"/>
    <property type="match status" value="1"/>
</dbReference>
<dbReference type="Pfam" id="PF00004">
    <property type="entry name" value="AAA"/>
    <property type="match status" value="1"/>
</dbReference>
<keyword evidence="9" id="KW-1133">Transmembrane helix</keyword>
<dbReference type="InterPro" id="IPR047854">
    <property type="entry name" value="RFC_lid"/>
</dbReference>
<dbReference type="CDD" id="cd18140">
    <property type="entry name" value="HLD_clamp_RFC"/>
    <property type="match status" value="1"/>
</dbReference>
<keyword evidence="3" id="KW-0235">DNA replication</keyword>
<gene>
    <name evidence="11" type="ORF">NPX13_g1327</name>
</gene>
<evidence type="ECO:0000313" key="11">
    <source>
        <dbReference type="EMBL" id="KAJ3579239.1"/>
    </source>
</evidence>
<keyword evidence="6" id="KW-0539">Nucleus</keyword>
<accession>A0A9W8NLV7</accession>
<comment type="subcellular location">
    <subcellularLocation>
        <location evidence="1">Nucleus</location>
    </subcellularLocation>
</comment>
<reference evidence="11" key="1">
    <citation type="submission" date="2022-07" db="EMBL/GenBank/DDBJ databases">
        <title>Genome Sequence of Xylaria arbuscula.</title>
        <authorList>
            <person name="Buettner E."/>
        </authorList>
    </citation>
    <scope>NUCLEOTIDE SEQUENCE</scope>
    <source>
        <strain evidence="11">VT107</strain>
    </source>
</reference>
<dbReference type="InterPro" id="IPR008921">
    <property type="entry name" value="DNA_pol3_clamp-load_cplx_C"/>
</dbReference>
<dbReference type="InterPro" id="IPR003959">
    <property type="entry name" value="ATPase_AAA_core"/>
</dbReference>
<dbReference type="PANTHER" id="PTHR11669">
    <property type="entry name" value="REPLICATION FACTOR C / DNA POLYMERASE III GAMMA-TAU SUBUNIT"/>
    <property type="match status" value="1"/>
</dbReference>
<dbReference type="SUPFAM" id="SSF52540">
    <property type="entry name" value="P-loop containing nucleoside triphosphate hydrolases"/>
    <property type="match status" value="1"/>
</dbReference>
<dbReference type="GO" id="GO:0003677">
    <property type="term" value="F:DNA binding"/>
    <property type="evidence" value="ECO:0007669"/>
    <property type="project" value="InterPro"/>
</dbReference>
<protein>
    <recommendedName>
        <fullName evidence="7">Replication factor C subunit 2</fullName>
    </recommendedName>
</protein>
<dbReference type="GO" id="GO:0006271">
    <property type="term" value="P:DNA strand elongation involved in DNA replication"/>
    <property type="evidence" value="ECO:0007669"/>
    <property type="project" value="UniProtKB-ARBA"/>
</dbReference>
<dbReference type="AlphaFoldDB" id="A0A9W8NLV7"/>
<dbReference type="VEuPathDB" id="FungiDB:F4678DRAFT_428369"/>
<feature type="transmembrane region" description="Helical" evidence="9">
    <location>
        <begin position="105"/>
        <end position="127"/>
    </location>
</feature>
<dbReference type="SMART" id="SM00382">
    <property type="entry name" value="AAA"/>
    <property type="match status" value="1"/>
</dbReference>
<dbReference type="Pfam" id="PF21960">
    <property type="entry name" value="RCF1-5-like_lid"/>
    <property type="match status" value="1"/>
</dbReference>
<evidence type="ECO:0000256" key="1">
    <source>
        <dbReference type="ARBA" id="ARBA00004123"/>
    </source>
</evidence>
<comment type="similarity">
    <text evidence="2">Belongs to the activator 1 small subunits family.</text>
</comment>
<evidence type="ECO:0000256" key="6">
    <source>
        <dbReference type="ARBA" id="ARBA00023242"/>
    </source>
</evidence>
<keyword evidence="9" id="KW-0472">Membrane</keyword>
<feature type="transmembrane region" description="Helical" evidence="9">
    <location>
        <begin position="161"/>
        <end position="179"/>
    </location>
</feature>
<dbReference type="GO" id="GO:0031391">
    <property type="term" value="C:Elg1 RFC-like complex"/>
    <property type="evidence" value="ECO:0007669"/>
    <property type="project" value="UniProtKB-ARBA"/>
</dbReference>
<evidence type="ECO:0000313" key="12">
    <source>
        <dbReference type="Proteomes" id="UP001148614"/>
    </source>
</evidence>
<dbReference type="SUPFAM" id="SSF53474">
    <property type="entry name" value="alpha/beta-Hydrolases"/>
    <property type="match status" value="1"/>
</dbReference>
<dbReference type="GO" id="GO:0006281">
    <property type="term" value="P:DNA repair"/>
    <property type="evidence" value="ECO:0007669"/>
    <property type="project" value="TreeGrafter"/>
</dbReference>
<dbReference type="InterPro" id="IPR029058">
    <property type="entry name" value="AB_hydrolase_fold"/>
</dbReference>
<dbReference type="InterPro" id="IPR019431">
    <property type="entry name" value="DUF2417"/>
</dbReference>
<feature type="transmembrane region" description="Helical" evidence="9">
    <location>
        <begin position="71"/>
        <end position="93"/>
    </location>
</feature>
<dbReference type="Proteomes" id="UP001148614">
    <property type="component" value="Unassembled WGS sequence"/>
</dbReference>
<keyword evidence="12" id="KW-1185">Reference proteome</keyword>
<dbReference type="FunFam" id="1.20.272.10:FF:000011">
    <property type="entry name" value="Replication factor C subunit 2"/>
    <property type="match status" value="1"/>
</dbReference>
<dbReference type="Gene3D" id="1.10.8.60">
    <property type="match status" value="1"/>
</dbReference>
<comment type="caution">
    <text evidence="11">The sequence shown here is derived from an EMBL/GenBank/DDBJ whole genome shotgun (WGS) entry which is preliminary data.</text>
</comment>
<evidence type="ECO:0000256" key="8">
    <source>
        <dbReference type="SAM" id="MobiDB-lite"/>
    </source>
</evidence>
<feature type="transmembrane region" description="Helical" evidence="9">
    <location>
        <begin position="209"/>
        <end position="235"/>
    </location>
</feature>
<dbReference type="GO" id="GO:0005524">
    <property type="term" value="F:ATP binding"/>
    <property type="evidence" value="ECO:0007669"/>
    <property type="project" value="UniProtKB-KW"/>
</dbReference>
<feature type="transmembrane region" description="Helical" evidence="9">
    <location>
        <begin position="134"/>
        <end position="155"/>
    </location>
</feature>
<dbReference type="GO" id="GO:0003689">
    <property type="term" value="F:DNA clamp loader activity"/>
    <property type="evidence" value="ECO:0007669"/>
    <property type="project" value="TreeGrafter"/>
</dbReference>
<dbReference type="GO" id="GO:0005663">
    <property type="term" value="C:DNA replication factor C complex"/>
    <property type="evidence" value="ECO:0007669"/>
    <property type="project" value="TreeGrafter"/>
</dbReference>
<dbReference type="Gene3D" id="3.40.50.300">
    <property type="entry name" value="P-loop containing nucleotide triphosphate hydrolases"/>
    <property type="match status" value="1"/>
</dbReference>
<evidence type="ECO:0000256" key="4">
    <source>
        <dbReference type="ARBA" id="ARBA00022741"/>
    </source>
</evidence>
<dbReference type="FunFam" id="3.40.50.300:FF:000237">
    <property type="entry name" value="replication factor C subunit 4"/>
    <property type="match status" value="1"/>
</dbReference>
<dbReference type="Gene3D" id="1.20.272.10">
    <property type="match status" value="1"/>
</dbReference>
<keyword evidence="9" id="KW-0812">Transmembrane</keyword>
<dbReference type="SUPFAM" id="SSF48019">
    <property type="entry name" value="post-AAA+ oligomerization domain-like"/>
    <property type="match status" value="1"/>
</dbReference>
<dbReference type="Pfam" id="PF10329">
    <property type="entry name" value="DUF2417"/>
    <property type="match status" value="1"/>
</dbReference>
<dbReference type="InterPro" id="IPR027417">
    <property type="entry name" value="P-loop_NTPase"/>
</dbReference>
<dbReference type="InterPro" id="IPR050238">
    <property type="entry name" value="DNA_Rep/Repair_Clamp_Loader"/>
</dbReference>
<organism evidence="11 12">
    <name type="scientific">Xylaria arbuscula</name>
    <dbReference type="NCBI Taxonomy" id="114810"/>
    <lineage>
        <taxon>Eukaryota</taxon>
        <taxon>Fungi</taxon>
        <taxon>Dikarya</taxon>
        <taxon>Ascomycota</taxon>
        <taxon>Pezizomycotina</taxon>
        <taxon>Sordariomycetes</taxon>
        <taxon>Xylariomycetidae</taxon>
        <taxon>Xylariales</taxon>
        <taxon>Xylariaceae</taxon>
        <taxon>Xylaria</taxon>
    </lineage>
</organism>
<evidence type="ECO:0000256" key="5">
    <source>
        <dbReference type="ARBA" id="ARBA00022840"/>
    </source>
</evidence>
<dbReference type="Gene3D" id="3.40.50.1820">
    <property type="entry name" value="alpha/beta hydrolase"/>
    <property type="match status" value="1"/>
</dbReference>
<evidence type="ECO:0000256" key="3">
    <source>
        <dbReference type="ARBA" id="ARBA00022705"/>
    </source>
</evidence>
<keyword evidence="4" id="KW-0547">Nucleotide-binding</keyword>
<evidence type="ECO:0000256" key="7">
    <source>
        <dbReference type="ARBA" id="ARBA00040745"/>
    </source>
</evidence>
<dbReference type="VEuPathDB" id="FungiDB:F4678DRAFT_474825"/>
<feature type="domain" description="AAA+ ATPase" evidence="10">
    <location>
        <begin position="586"/>
        <end position="722"/>
    </location>
</feature>